<dbReference type="Gene3D" id="3.30.460.10">
    <property type="entry name" value="Beta Polymerase, domain 2"/>
    <property type="match status" value="1"/>
</dbReference>
<reference evidence="2" key="1">
    <citation type="journal article" date="2022" name="Environ. Microbiol.">
        <title>Geoalkalibacter halelectricus SAP #1 sp. nov. possessing extracellular electron transfer and mineral#reducing capabilities from a haloalkaline environment.</title>
        <authorList>
            <person name="Yadav S."/>
            <person name="Singh R."/>
            <person name="Sundharam S.S."/>
            <person name="Chaudhary S."/>
            <person name="Krishnamurthi S."/>
            <person name="Patil S.A."/>
        </authorList>
    </citation>
    <scope>NUCLEOTIDE SEQUENCE</scope>
    <source>
        <strain evidence="2">SAP-1</strain>
    </source>
</reference>
<evidence type="ECO:0000259" key="1">
    <source>
        <dbReference type="Pfam" id="PF01909"/>
    </source>
</evidence>
<organism evidence="2 3">
    <name type="scientific">Geoalkalibacter halelectricus</name>
    <dbReference type="NCBI Taxonomy" id="2847045"/>
    <lineage>
        <taxon>Bacteria</taxon>
        <taxon>Pseudomonadati</taxon>
        <taxon>Thermodesulfobacteriota</taxon>
        <taxon>Desulfuromonadia</taxon>
        <taxon>Desulfuromonadales</taxon>
        <taxon>Geoalkalibacteraceae</taxon>
        <taxon>Geoalkalibacter</taxon>
    </lineage>
</organism>
<dbReference type="SUPFAM" id="SSF81301">
    <property type="entry name" value="Nucleotidyltransferase"/>
    <property type="match status" value="1"/>
</dbReference>
<evidence type="ECO:0000313" key="3">
    <source>
        <dbReference type="Proteomes" id="UP001060414"/>
    </source>
</evidence>
<dbReference type="PANTHER" id="PTHR33933">
    <property type="entry name" value="NUCLEOTIDYLTRANSFERASE"/>
    <property type="match status" value="1"/>
</dbReference>
<dbReference type="InterPro" id="IPR043519">
    <property type="entry name" value="NT_sf"/>
</dbReference>
<dbReference type="Pfam" id="PF01909">
    <property type="entry name" value="NTP_transf_2"/>
    <property type="match status" value="1"/>
</dbReference>
<dbReference type="CDD" id="cd05403">
    <property type="entry name" value="NT_KNTase_like"/>
    <property type="match status" value="1"/>
</dbReference>
<name>A0ABY5ZPR7_9BACT</name>
<sequence length="113" mass="12882">MLTEDLKSQLVEKLKTTDPFKIILFGSHAYGEPGPESDIDLLVVTDDDFMPRDFAEKNAIYLRVAESITEIEKKVPIDLIVHTKAMHRKFIEMESMFSRKIAAGGKVLYEKAH</sequence>
<gene>
    <name evidence="2" type="ORF">L9S41_18755</name>
</gene>
<proteinExistence type="predicted"/>
<keyword evidence="3" id="KW-1185">Reference proteome</keyword>
<accession>A0ABY5ZPR7</accession>
<dbReference type="RefSeq" id="WP_260748050.1">
    <property type="nucleotide sequence ID" value="NZ_CP092109.1"/>
</dbReference>
<feature type="domain" description="Polymerase nucleotidyl transferase" evidence="1">
    <location>
        <begin position="9"/>
        <end position="99"/>
    </location>
</feature>
<protein>
    <submittedName>
        <fullName evidence="2">Nucleotidyltransferase domain-containing protein</fullName>
    </submittedName>
</protein>
<evidence type="ECO:0000313" key="2">
    <source>
        <dbReference type="EMBL" id="UWZ79699.1"/>
    </source>
</evidence>
<dbReference type="InterPro" id="IPR002934">
    <property type="entry name" value="Polymerase_NTP_transf_dom"/>
</dbReference>
<dbReference type="PANTHER" id="PTHR33933:SF1">
    <property type="entry name" value="PROTEIN ADENYLYLTRANSFERASE MNTA-RELATED"/>
    <property type="match status" value="1"/>
</dbReference>
<dbReference type="InterPro" id="IPR052548">
    <property type="entry name" value="Type_VII_TA_antitoxin"/>
</dbReference>
<dbReference type="EMBL" id="CP092109">
    <property type="protein sequence ID" value="UWZ79699.1"/>
    <property type="molecule type" value="Genomic_DNA"/>
</dbReference>
<dbReference type="Proteomes" id="UP001060414">
    <property type="component" value="Chromosome"/>
</dbReference>